<proteinExistence type="predicted"/>
<protein>
    <submittedName>
        <fullName evidence="2">Uncharacterized protein</fullName>
    </submittedName>
</protein>
<sequence length="88" mass="9815">MAWRSFLLSDALDWPSDGNNQSGGLWPSNNSNPTWPGTTIIVTLPDSSADLLFCLGERSWFQTSVHEFNGSKSVYKADISSYKVLSWQ</sequence>
<organism evidence="2">
    <name type="scientific">Nothobranchius furzeri</name>
    <name type="common">Turquoise killifish</name>
    <dbReference type="NCBI Taxonomy" id="105023"/>
    <lineage>
        <taxon>Eukaryota</taxon>
        <taxon>Metazoa</taxon>
        <taxon>Chordata</taxon>
        <taxon>Craniata</taxon>
        <taxon>Vertebrata</taxon>
        <taxon>Euteleostomi</taxon>
        <taxon>Actinopterygii</taxon>
        <taxon>Neopterygii</taxon>
        <taxon>Teleostei</taxon>
        <taxon>Neoteleostei</taxon>
        <taxon>Acanthomorphata</taxon>
        <taxon>Ovalentaria</taxon>
        <taxon>Atherinomorphae</taxon>
        <taxon>Cyprinodontiformes</taxon>
        <taxon>Nothobranchiidae</taxon>
        <taxon>Nothobranchius</taxon>
    </lineage>
</organism>
<dbReference type="AlphaFoldDB" id="A0A1A7ZSJ7"/>
<feature type="compositionally biased region" description="Polar residues" evidence="1">
    <location>
        <begin position="17"/>
        <end position="31"/>
    </location>
</feature>
<name>A0A1A7ZSJ7_NOTFU</name>
<reference evidence="2" key="2">
    <citation type="submission" date="2016-06" db="EMBL/GenBank/DDBJ databases">
        <title>The genome of a short-lived fish provides insights into sex chromosome evolution and the genetic control of aging.</title>
        <authorList>
            <person name="Reichwald K."/>
            <person name="Felder M."/>
            <person name="Petzold A."/>
            <person name="Koch P."/>
            <person name="Groth M."/>
            <person name="Platzer M."/>
        </authorList>
    </citation>
    <scope>NUCLEOTIDE SEQUENCE</scope>
    <source>
        <tissue evidence="2">Brain</tissue>
    </source>
</reference>
<feature type="region of interest" description="Disordered" evidence="1">
    <location>
        <begin position="12"/>
        <end position="31"/>
    </location>
</feature>
<reference evidence="2" key="1">
    <citation type="submission" date="2016-05" db="EMBL/GenBank/DDBJ databases">
        <authorList>
            <person name="Lavstsen T."/>
            <person name="Jespersen J.S."/>
        </authorList>
    </citation>
    <scope>NUCLEOTIDE SEQUENCE</scope>
    <source>
        <tissue evidence="2">Brain</tissue>
    </source>
</reference>
<gene>
    <name evidence="2" type="primary">OLA.7538</name>
</gene>
<evidence type="ECO:0000256" key="1">
    <source>
        <dbReference type="SAM" id="MobiDB-lite"/>
    </source>
</evidence>
<accession>A0A1A7ZSJ7</accession>
<dbReference type="EMBL" id="HADY01006923">
    <property type="protein sequence ID" value="SBP45408.1"/>
    <property type="molecule type" value="Transcribed_RNA"/>
</dbReference>
<evidence type="ECO:0000313" key="2">
    <source>
        <dbReference type="EMBL" id="SBP45408.1"/>
    </source>
</evidence>